<evidence type="ECO:0008006" key="3">
    <source>
        <dbReference type="Google" id="ProtNLM"/>
    </source>
</evidence>
<protein>
    <recommendedName>
        <fullName evidence="3">Lipoprotein SmpA/OmlA domain-containing protein</fullName>
    </recommendedName>
</protein>
<dbReference type="RefSeq" id="WP_312643955.1">
    <property type="nucleotide sequence ID" value="NZ_CP116967.1"/>
</dbReference>
<dbReference type="AlphaFoldDB" id="A0AA96GAP4"/>
<reference evidence="1 2" key="1">
    <citation type="submission" date="2023-01" db="EMBL/GenBank/DDBJ databases">
        <title>Cultivation and genomic characterization of new, ubiquitous marine nitrite-oxidizing bacteria from the Nitrospirales.</title>
        <authorList>
            <person name="Mueller A.J."/>
            <person name="Daebeler A."/>
            <person name="Herbold C.W."/>
            <person name="Kirkegaard R.H."/>
            <person name="Daims H."/>
        </authorList>
    </citation>
    <scope>NUCLEOTIDE SEQUENCE [LARGE SCALE GENOMIC DNA]</scope>
    <source>
        <strain evidence="1 2">VA</strain>
    </source>
</reference>
<gene>
    <name evidence="1" type="ORF">PP769_00630</name>
</gene>
<dbReference type="Proteomes" id="UP001302719">
    <property type="component" value="Chromosome"/>
</dbReference>
<accession>A0AA96GAP4</accession>
<name>A0AA96GAP4_9BACT</name>
<proteinExistence type="predicted"/>
<keyword evidence="2" id="KW-1185">Reference proteome</keyword>
<evidence type="ECO:0000313" key="2">
    <source>
        <dbReference type="Proteomes" id="UP001302719"/>
    </source>
</evidence>
<dbReference type="EMBL" id="CP116967">
    <property type="protein sequence ID" value="WNM58298.1"/>
    <property type="molecule type" value="Genomic_DNA"/>
</dbReference>
<evidence type="ECO:0000313" key="1">
    <source>
        <dbReference type="EMBL" id="WNM58298.1"/>
    </source>
</evidence>
<organism evidence="1 2">
    <name type="scientific">Candidatus Nitrospira allomarina</name>
    <dbReference type="NCBI Taxonomy" id="3020900"/>
    <lineage>
        <taxon>Bacteria</taxon>
        <taxon>Pseudomonadati</taxon>
        <taxon>Nitrospirota</taxon>
        <taxon>Nitrospiria</taxon>
        <taxon>Nitrospirales</taxon>
        <taxon>Nitrospiraceae</taxon>
        <taxon>Nitrospira</taxon>
    </lineage>
</organism>
<dbReference type="PROSITE" id="PS51257">
    <property type="entry name" value="PROKAR_LIPOPROTEIN"/>
    <property type="match status" value="1"/>
</dbReference>
<sequence>MALVFGKTGILGLLLVLSLASCDFRRVVVNDPLVADSLEELVPGKSTVRDVARKLGAPDEIEEGAGGMVFRYRYGDSKTMRINFGWLLRVLLPVSPSMNLGRGEGVTYILHVALRPDLTFDHSVIQPPPDTPHFWFWPF</sequence>
<dbReference type="KEGG" id="nall:PP769_00630"/>